<protein>
    <submittedName>
        <fullName evidence="1">Uncharacterized protein</fullName>
    </submittedName>
</protein>
<dbReference type="Proteomes" id="UP000069831">
    <property type="component" value="Unassembled WGS sequence"/>
</dbReference>
<dbReference type="AlphaFoldDB" id="A0A116L048"/>
<accession>A0A116L048</accession>
<dbReference type="EMBL" id="FILL01000047">
    <property type="protein sequence ID" value="CYX99991.1"/>
    <property type="molecule type" value="Genomic_DNA"/>
</dbReference>
<dbReference type="Proteomes" id="UP000072353">
    <property type="component" value="Unassembled WGS sequence"/>
</dbReference>
<dbReference type="EMBL" id="FIIB01000033">
    <property type="protein sequence ID" value="CYV91223.1"/>
    <property type="molecule type" value="Genomic_DNA"/>
</dbReference>
<reference evidence="5 6" key="1">
    <citation type="submission" date="2016-02" db="EMBL/GenBank/DDBJ databases">
        <authorList>
            <consortium name="Pathogen Informatics"/>
        </authorList>
    </citation>
    <scope>NUCLEOTIDE SEQUENCE [LARGE SCALE GENOMIC DNA]</scope>
    <source>
        <strain evidence="1 8">LSS30</strain>
        <strain evidence="3 7">LSS78</strain>
        <strain evidence="2 5">LSS95</strain>
        <strain evidence="4 6">SS975</strain>
    </source>
</reference>
<gene>
    <name evidence="1" type="ORF">ERS132392_02286</name>
    <name evidence="3" type="ORF">ERS132440_02118</name>
    <name evidence="2" type="ORF">ERS132457_00996</name>
    <name evidence="4" type="ORF">ERS132521_02275</name>
</gene>
<sequence length="93" mass="9915">MSEIKINSIAIAEVLRGLQAKISTYREGVVNSKVQIGAIKSSLQGSAYASLLNVVESDIDRQMALVAECMTLSGQLSSFTEEITSAEASVSFE</sequence>
<organism evidence="1 8">
    <name type="scientific">Streptococcus suis</name>
    <dbReference type="NCBI Taxonomy" id="1307"/>
    <lineage>
        <taxon>Bacteria</taxon>
        <taxon>Bacillati</taxon>
        <taxon>Bacillota</taxon>
        <taxon>Bacilli</taxon>
        <taxon>Lactobacillales</taxon>
        <taxon>Streptococcaceae</taxon>
        <taxon>Streptococcus</taxon>
    </lineage>
</organism>
<dbReference type="EMBL" id="FIGH01000021">
    <property type="protein sequence ID" value="CYU93075.1"/>
    <property type="molecule type" value="Genomic_DNA"/>
</dbReference>
<dbReference type="Proteomes" id="UP000074664">
    <property type="component" value="Unassembled WGS sequence"/>
</dbReference>
<dbReference type="EMBL" id="FIIR01000008">
    <property type="protein sequence ID" value="CYV81710.1"/>
    <property type="molecule type" value="Genomic_DNA"/>
</dbReference>
<proteinExistence type="predicted"/>
<evidence type="ECO:0000313" key="3">
    <source>
        <dbReference type="EMBL" id="CYV91223.1"/>
    </source>
</evidence>
<evidence type="ECO:0000313" key="7">
    <source>
        <dbReference type="Proteomes" id="UP000074356"/>
    </source>
</evidence>
<dbReference type="RefSeq" id="WP_024400082.1">
    <property type="nucleotide sequence ID" value="NZ_CECY01000139.1"/>
</dbReference>
<evidence type="ECO:0000313" key="1">
    <source>
        <dbReference type="EMBL" id="CYU93075.1"/>
    </source>
</evidence>
<evidence type="ECO:0000313" key="6">
    <source>
        <dbReference type="Proteomes" id="UP000072353"/>
    </source>
</evidence>
<evidence type="ECO:0000313" key="5">
    <source>
        <dbReference type="Proteomes" id="UP000069831"/>
    </source>
</evidence>
<evidence type="ECO:0000313" key="4">
    <source>
        <dbReference type="EMBL" id="CYX99991.1"/>
    </source>
</evidence>
<dbReference type="Proteomes" id="UP000074356">
    <property type="component" value="Unassembled WGS sequence"/>
</dbReference>
<evidence type="ECO:0000313" key="8">
    <source>
        <dbReference type="Proteomes" id="UP000074664"/>
    </source>
</evidence>
<evidence type="ECO:0000313" key="2">
    <source>
        <dbReference type="EMBL" id="CYV81710.1"/>
    </source>
</evidence>
<name>A0A116L048_STRSU</name>